<feature type="region of interest" description="Disordered" evidence="1">
    <location>
        <begin position="1"/>
        <end position="48"/>
    </location>
</feature>
<accession>A0AAV0XWL3</accession>
<evidence type="ECO:0008006" key="4">
    <source>
        <dbReference type="Google" id="ProtNLM"/>
    </source>
</evidence>
<evidence type="ECO:0000256" key="1">
    <source>
        <dbReference type="SAM" id="MobiDB-lite"/>
    </source>
</evidence>
<dbReference type="AlphaFoldDB" id="A0AAV0XWL3"/>
<organism evidence="2 3">
    <name type="scientific">Macrosiphum euphorbiae</name>
    <name type="common">potato aphid</name>
    <dbReference type="NCBI Taxonomy" id="13131"/>
    <lineage>
        <taxon>Eukaryota</taxon>
        <taxon>Metazoa</taxon>
        <taxon>Ecdysozoa</taxon>
        <taxon>Arthropoda</taxon>
        <taxon>Hexapoda</taxon>
        <taxon>Insecta</taxon>
        <taxon>Pterygota</taxon>
        <taxon>Neoptera</taxon>
        <taxon>Paraneoptera</taxon>
        <taxon>Hemiptera</taxon>
        <taxon>Sternorrhyncha</taxon>
        <taxon>Aphidomorpha</taxon>
        <taxon>Aphidoidea</taxon>
        <taxon>Aphididae</taxon>
        <taxon>Macrosiphini</taxon>
        <taxon>Macrosiphum</taxon>
    </lineage>
</organism>
<reference evidence="2 3" key="1">
    <citation type="submission" date="2023-01" db="EMBL/GenBank/DDBJ databases">
        <authorList>
            <person name="Whitehead M."/>
        </authorList>
    </citation>
    <scope>NUCLEOTIDE SEQUENCE [LARGE SCALE GENOMIC DNA]</scope>
</reference>
<proteinExistence type="predicted"/>
<gene>
    <name evidence="2" type="ORF">MEUPH1_LOCUS26084</name>
</gene>
<evidence type="ECO:0000313" key="3">
    <source>
        <dbReference type="Proteomes" id="UP001160148"/>
    </source>
</evidence>
<sequence length="87" mass="9804">MSSIETSLDDTLTQTDNDRNDGESPEIPSNTCSPVTQSFPPQKKKKTTMMTPFQDTLLDAIKNPSHRPIETEDADKAFLMNNIQIKY</sequence>
<dbReference type="EMBL" id="CARXXK010001020">
    <property type="protein sequence ID" value="CAI6372172.1"/>
    <property type="molecule type" value="Genomic_DNA"/>
</dbReference>
<evidence type="ECO:0000313" key="2">
    <source>
        <dbReference type="EMBL" id="CAI6372172.1"/>
    </source>
</evidence>
<name>A0AAV0XWL3_9HEMI</name>
<keyword evidence="3" id="KW-1185">Reference proteome</keyword>
<comment type="caution">
    <text evidence="2">The sequence shown here is derived from an EMBL/GenBank/DDBJ whole genome shotgun (WGS) entry which is preliminary data.</text>
</comment>
<protein>
    <recommendedName>
        <fullName evidence="4">BESS domain-containing protein</fullName>
    </recommendedName>
</protein>
<dbReference type="Proteomes" id="UP001160148">
    <property type="component" value="Unassembled WGS sequence"/>
</dbReference>
<feature type="compositionally biased region" description="Polar residues" evidence="1">
    <location>
        <begin position="27"/>
        <end position="38"/>
    </location>
</feature>
<feature type="compositionally biased region" description="Polar residues" evidence="1">
    <location>
        <begin position="1"/>
        <end position="15"/>
    </location>
</feature>